<feature type="coiled-coil region" evidence="1">
    <location>
        <begin position="148"/>
        <end position="175"/>
    </location>
</feature>
<comment type="caution">
    <text evidence="3">The sequence shown here is derived from an EMBL/GenBank/DDBJ whole genome shotgun (WGS) entry which is preliminary data.</text>
</comment>
<accession>A0A811GFS9</accession>
<keyword evidence="1" id="KW-0175">Coiled coil</keyword>
<protein>
    <recommendedName>
        <fullName evidence="5">Lipoprotein</fullName>
    </recommendedName>
</protein>
<dbReference type="AlphaFoldDB" id="A0A811GFS9"/>
<evidence type="ECO:0000313" key="4">
    <source>
        <dbReference type="Proteomes" id="UP000489961"/>
    </source>
</evidence>
<reference evidence="3 4" key="1">
    <citation type="submission" date="2020-02" db="EMBL/GenBank/DDBJ databases">
        <authorList>
            <person name="Chaudhuri R."/>
        </authorList>
    </citation>
    <scope>NUCLEOTIDE SEQUENCE [LARGE SCALE GENOMIC DNA]</scope>
    <source>
        <strain evidence="3">SFB21</strain>
    </source>
</reference>
<evidence type="ECO:0000256" key="1">
    <source>
        <dbReference type="SAM" id="Coils"/>
    </source>
</evidence>
<gene>
    <name evidence="3" type="ORF">SFB21_2495</name>
</gene>
<sequence length="184" mass="19701">MNKPLLASLCVAALALTACDKKPNEAPASSASAPATTTSAPANPQTTTTALSSNNVQDIKNDLIEIQTLSKNRSQEASDLQNKANQAAEKGDKATLTATVAEMKTYIGNFNRDLDNLNLKSTELNAVRGKIKESNNLGIQLAEESIAEKADMNKINELRTQASQLQKELVTEMQALESKAKTVK</sequence>
<evidence type="ECO:0000313" key="3">
    <source>
        <dbReference type="EMBL" id="CAB1220018.1"/>
    </source>
</evidence>
<proteinExistence type="predicted"/>
<feature type="region of interest" description="Disordered" evidence="2">
    <location>
        <begin position="22"/>
        <end position="52"/>
    </location>
</feature>
<organism evidence="3 4">
    <name type="scientific">Acinetobacter bouvetii</name>
    <dbReference type="NCBI Taxonomy" id="202951"/>
    <lineage>
        <taxon>Bacteria</taxon>
        <taxon>Pseudomonadati</taxon>
        <taxon>Pseudomonadota</taxon>
        <taxon>Gammaproteobacteria</taxon>
        <taxon>Moraxellales</taxon>
        <taxon>Moraxellaceae</taxon>
        <taxon>Acinetobacter</taxon>
    </lineage>
</organism>
<dbReference type="RefSeq" id="WP_174560317.1">
    <property type="nucleotide sequence ID" value="NZ_CADDTS010000042.1"/>
</dbReference>
<dbReference type="Proteomes" id="UP000489961">
    <property type="component" value="Unassembled WGS sequence"/>
</dbReference>
<evidence type="ECO:0008006" key="5">
    <source>
        <dbReference type="Google" id="ProtNLM"/>
    </source>
</evidence>
<dbReference type="PROSITE" id="PS51257">
    <property type="entry name" value="PROKAR_LIPOPROTEIN"/>
    <property type="match status" value="1"/>
</dbReference>
<name>A0A811GFS9_9GAMM</name>
<feature type="compositionally biased region" description="Low complexity" evidence="2">
    <location>
        <begin position="26"/>
        <end position="50"/>
    </location>
</feature>
<evidence type="ECO:0000256" key="2">
    <source>
        <dbReference type="SAM" id="MobiDB-lite"/>
    </source>
</evidence>
<dbReference type="EMBL" id="CADDTS010000042">
    <property type="protein sequence ID" value="CAB1220018.1"/>
    <property type="molecule type" value="Genomic_DNA"/>
</dbReference>